<dbReference type="Gene3D" id="2.40.50.140">
    <property type="entry name" value="Nucleic acid-binding proteins"/>
    <property type="match status" value="1"/>
</dbReference>
<keyword evidence="15" id="KW-0539">Nucleus</keyword>
<dbReference type="EMBL" id="KB454517">
    <property type="protein sequence ID" value="EME28685.1"/>
    <property type="molecule type" value="Genomic_DNA"/>
</dbReference>
<name>M2WXC4_GALSU</name>
<evidence type="ECO:0000256" key="12">
    <source>
        <dbReference type="ARBA" id="ARBA00022842"/>
    </source>
</evidence>
<dbReference type="CDD" id="cd07968">
    <property type="entry name" value="OBF_DNA_ligase_IV"/>
    <property type="match status" value="1"/>
</dbReference>
<dbReference type="InterPro" id="IPR012340">
    <property type="entry name" value="NA-bd_OB-fold"/>
</dbReference>
<keyword evidence="10" id="KW-0227">DNA damage</keyword>
<dbReference type="PROSITE" id="PS50172">
    <property type="entry name" value="BRCT"/>
    <property type="match status" value="1"/>
</dbReference>
<evidence type="ECO:0000313" key="23">
    <source>
        <dbReference type="Proteomes" id="UP000030680"/>
    </source>
</evidence>
<dbReference type="InterPro" id="IPR044125">
    <property type="entry name" value="Adenylation_DNA_ligase_IV"/>
</dbReference>
<accession>M2WXC4</accession>
<dbReference type="Proteomes" id="UP000030680">
    <property type="component" value="Unassembled WGS sequence"/>
</dbReference>
<feature type="domain" description="BRCT" evidence="21">
    <location>
        <begin position="653"/>
        <end position="761"/>
    </location>
</feature>
<dbReference type="OMA" id="EGIMIKH"/>
<dbReference type="SUPFAM" id="SSF52113">
    <property type="entry name" value="BRCT domain"/>
    <property type="match status" value="1"/>
</dbReference>
<evidence type="ECO:0000256" key="10">
    <source>
        <dbReference type="ARBA" id="ARBA00022763"/>
    </source>
</evidence>
<dbReference type="GO" id="GO:0046872">
    <property type="term" value="F:metal ion binding"/>
    <property type="evidence" value="ECO:0007669"/>
    <property type="project" value="UniProtKB-KW"/>
</dbReference>
<reference evidence="23" key="1">
    <citation type="journal article" date="2013" name="Science">
        <title>Gene transfer from bacteria and archaea facilitated evolution of an extremophilic eukaryote.</title>
        <authorList>
            <person name="Schonknecht G."/>
            <person name="Chen W.H."/>
            <person name="Ternes C.M."/>
            <person name="Barbier G.G."/>
            <person name="Shrestha R.P."/>
            <person name="Stanke M."/>
            <person name="Brautigam A."/>
            <person name="Baker B.J."/>
            <person name="Banfield J.F."/>
            <person name="Garavito R.M."/>
            <person name="Carr K."/>
            <person name="Wilkerson C."/>
            <person name="Rensing S.A."/>
            <person name="Gagneul D."/>
            <person name="Dickenson N.E."/>
            <person name="Oesterhelt C."/>
            <person name="Lercher M.J."/>
            <person name="Weber A.P."/>
        </authorList>
    </citation>
    <scope>NUCLEOTIDE SEQUENCE [LARGE SCALE GENOMIC DNA]</scope>
    <source>
        <strain evidence="23">074W</strain>
    </source>
</reference>
<evidence type="ECO:0000256" key="3">
    <source>
        <dbReference type="ARBA" id="ARBA00007572"/>
    </source>
</evidence>
<dbReference type="EC" id="6.5.1.1" evidence="4"/>
<dbReference type="InterPro" id="IPR012308">
    <property type="entry name" value="DNA_ligase_ATP-dep_N"/>
</dbReference>
<dbReference type="InterPro" id="IPR036420">
    <property type="entry name" value="BRCT_dom_sf"/>
</dbReference>
<dbReference type="GO" id="GO:0003910">
    <property type="term" value="F:DNA ligase (ATP) activity"/>
    <property type="evidence" value="ECO:0007669"/>
    <property type="project" value="UniProtKB-EC"/>
</dbReference>
<evidence type="ECO:0000259" key="21">
    <source>
        <dbReference type="PROSITE" id="PS50172"/>
    </source>
</evidence>
<dbReference type="OrthoDB" id="151490at2759"/>
<dbReference type="Gene3D" id="3.30.470.30">
    <property type="entry name" value="DNA ligase/mRNA capping enzyme"/>
    <property type="match status" value="1"/>
</dbReference>
<evidence type="ECO:0000256" key="18">
    <source>
        <dbReference type="ARBA" id="ARBA00034003"/>
    </source>
</evidence>
<dbReference type="PANTHER" id="PTHR45997:SF1">
    <property type="entry name" value="DNA LIGASE 4"/>
    <property type="match status" value="1"/>
</dbReference>
<keyword evidence="12" id="KW-0460">Magnesium</keyword>
<evidence type="ECO:0000313" key="22">
    <source>
        <dbReference type="EMBL" id="EME28685.1"/>
    </source>
</evidence>
<dbReference type="Pfam" id="PF04675">
    <property type="entry name" value="DNA_ligase_A_N"/>
    <property type="match status" value="1"/>
</dbReference>
<evidence type="ECO:0000256" key="17">
    <source>
        <dbReference type="ARBA" id="ARBA00031942"/>
    </source>
</evidence>
<evidence type="ECO:0000256" key="4">
    <source>
        <dbReference type="ARBA" id="ARBA00012727"/>
    </source>
</evidence>
<dbReference type="GO" id="GO:0006310">
    <property type="term" value="P:DNA recombination"/>
    <property type="evidence" value="ECO:0007669"/>
    <property type="project" value="UniProtKB-KW"/>
</dbReference>
<evidence type="ECO:0000256" key="8">
    <source>
        <dbReference type="ARBA" id="ARBA00022737"/>
    </source>
</evidence>
<dbReference type="PROSITE" id="PS50160">
    <property type="entry name" value="DNA_LIGASE_A3"/>
    <property type="match status" value="1"/>
</dbReference>
<organism evidence="22 23">
    <name type="scientific">Galdieria sulphuraria</name>
    <name type="common">Red alga</name>
    <dbReference type="NCBI Taxonomy" id="130081"/>
    <lineage>
        <taxon>Eukaryota</taxon>
        <taxon>Rhodophyta</taxon>
        <taxon>Bangiophyceae</taxon>
        <taxon>Galdieriales</taxon>
        <taxon>Galdieriaceae</taxon>
        <taxon>Galdieria</taxon>
    </lineage>
</organism>
<dbReference type="InterPro" id="IPR029710">
    <property type="entry name" value="LIG4"/>
</dbReference>
<evidence type="ECO:0000256" key="16">
    <source>
        <dbReference type="ARBA" id="ARBA00030676"/>
    </source>
</evidence>
<keyword evidence="7" id="KW-0479">Metal-binding</keyword>
<feature type="domain" description="ATP-dependent DNA ligase family profile" evidence="20">
    <location>
        <begin position="346"/>
        <end position="490"/>
    </location>
</feature>
<evidence type="ECO:0000256" key="19">
    <source>
        <dbReference type="RuleBase" id="RU004196"/>
    </source>
</evidence>
<dbReference type="Pfam" id="PF00533">
    <property type="entry name" value="BRCT"/>
    <property type="match status" value="1"/>
</dbReference>
<proteinExistence type="inferred from homology"/>
<keyword evidence="11" id="KW-0067">ATP-binding</keyword>
<dbReference type="GO" id="GO:0005524">
    <property type="term" value="F:ATP binding"/>
    <property type="evidence" value="ECO:0007669"/>
    <property type="project" value="UniProtKB-KW"/>
</dbReference>
<dbReference type="Pfam" id="PF04679">
    <property type="entry name" value="DNA_ligase_A_C"/>
    <property type="match status" value="1"/>
</dbReference>
<dbReference type="InterPro" id="IPR036599">
    <property type="entry name" value="DNA_ligase_N_sf"/>
</dbReference>
<evidence type="ECO:0000256" key="2">
    <source>
        <dbReference type="ARBA" id="ARBA00004123"/>
    </source>
</evidence>
<dbReference type="KEGG" id="gsl:Gasu_38930"/>
<dbReference type="GO" id="GO:0003677">
    <property type="term" value="F:DNA binding"/>
    <property type="evidence" value="ECO:0007669"/>
    <property type="project" value="InterPro"/>
</dbReference>
<keyword evidence="14" id="KW-0234">DNA repair</keyword>
<dbReference type="Gene3D" id="3.40.50.10190">
    <property type="entry name" value="BRCT domain"/>
    <property type="match status" value="1"/>
</dbReference>
<keyword evidence="8" id="KW-0677">Repeat</keyword>
<dbReference type="GO" id="GO:0006303">
    <property type="term" value="P:double-strand break repair via nonhomologous end joining"/>
    <property type="evidence" value="ECO:0007669"/>
    <property type="project" value="TreeGrafter"/>
</dbReference>
<dbReference type="NCBIfam" id="TIGR00574">
    <property type="entry name" value="dnl1"/>
    <property type="match status" value="1"/>
</dbReference>
<evidence type="ECO:0000256" key="1">
    <source>
        <dbReference type="ARBA" id="ARBA00001946"/>
    </source>
</evidence>
<dbReference type="InterPro" id="IPR012309">
    <property type="entry name" value="DNA_ligase_ATP-dep_C"/>
</dbReference>
<evidence type="ECO:0000259" key="20">
    <source>
        <dbReference type="PROSITE" id="PS50160"/>
    </source>
</evidence>
<sequence>MENEAFSNFCSILEKVLKTKGTEEKLTLVESFWRRAMKAPSLIDIPARSVSPLDSFSILRLLLPELDNDRRSFGMKERGLAELYISVFELDPSSFDAQRLRRWQDPTVQQQTGQIPAIPGNFFSVLEAVLRHRCSDTSSLTISQVNELLNELNITLEKEKRKKIFHQIVTECTVTENIWISRIILKQMHLGLRFESILKWFHPSALEDYRLRHSLRRMCEDCFQPGFYIVSQDVILGQPASVSLAKRQENLQRIPYLMSDGFFLEPKFDGERLQLHKKGEDIQCFSRNALDTTHLYGPHLKTAVLLCVDAQDCVLDGEVLLYNVDKQAFEHFDQIRHYISIAKDTKLDDNFLITYMIFDVLYVDQNQNVPPSVVSFPLETRKEILKGIVRPFHSQIRLVPYKEGTTVEDIKQAMEDFIEQKYEGVVVKNKKKPYLLGKRDDEVMIKLKPDYFNDLVHDLDVLILGAFIGTGYSKTTRIGKPSHFLIGILEKDIEEQDRNVEVSWIVIGKVGSGYSYEQLEQLQHKLAPFWKPYDKKAPPEHLKHSLLRADGVPDFWIEPCHSIVLTIYAYEVRPSAIYSGYAVRFPRVANIRWDKRWFECSTLDELTRPSEPPSASYSVDGLKTNKKRRAQPHLREKVDLISVPTRPEAFALKSSLCLDGLVLCVVGASSNQEKQYYEKLVHQLGGKTVQSVTQDTRFVLAISPNHVAVTNMVRSFQNPLQAVKSKLRSRGCLEPKSILKVNWLLECQVKDRMVEILPCHVVWATDSLRKEIETRCDCWGDSWHKAVNEEELRELLSNMFIPESVPDDVKSVIASCPELKEIDYGGLFRSWHVIVEDFGHFCETDAAAYLVSFFGCDLIVEKQEKMEAESWNDSSSYYYYYLVSNQDSQYKARGQVLTKAMVWEMVERHILRE</sequence>
<dbReference type="GO" id="GO:0071897">
    <property type="term" value="P:DNA biosynthetic process"/>
    <property type="evidence" value="ECO:0007669"/>
    <property type="project" value="InterPro"/>
</dbReference>
<dbReference type="PANTHER" id="PTHR45997">
    <property type="entry name" value="DNA LIGASE 4"/>
    <property type="match status" value="1"/>
</dbReference>
<evidence type="ECO:0000256" key="7">
    <source>
        <dbReference type="ARBA" id="ARBA00022723"/>
    </source>
</evidence>
<comment type="cofactor">
    <cofactor evidence="1">
        <name>Mg(2+)</name>
        <dbReference type="ChEBI" id="CHEBI:18420"/>
    </cofactor>
</comment>
<dbReference type="AlphaFoldDB" id="M2WXC4"/>
<dbReference type="SUPFAM" id="SSF56091">
    <property type="entry name" value="DNA ligase/mRNA capping enzyme, catalytic domain"/>
    <property type="match status" value="1"/>
</dbReference>
<keyword evidence="23" id="KW-1185">Reference proteome</keyword>
<dbReference type="InterPro" id="IPR012310">
    <property type="entry name" value="DNA_ligase_ATP-dep_cent"/>
</dbReference>
<keyword evidence="13" id="KW-0233">DNA recombination</keyword>
<evidence type="ECO:0000256" key="15">
    <source>
        <dbReference type="ARBA" id="ARBA00023242"/>
    </source>
</evidence>
<evidence type="ECO:0000256" key="13">
    <source>
        <dbReference type="ARBA" id="ARBA00023172"/>
    </source>
</evidence>
<evidence type="ECO:0000256" key="6">
    <source>
        <dbReference type="ARBA" id="ARBA00022598"/>
    </source>
</evidence>
<dbReference type="STRING" id="130081.M2WXC4"/>
<dbReference type="GO" id="GO:0032807">
    <property type="term" value="C:DNA ligase IV complex"/>
    <property type="evidence" value="ECO:0007669"/>
    <property type="project" value="TreeGrafter"/>
</dbReference>
<dbReference type="RefSeq" id="XP_005705205.1">
    <property type="nucleotide sequence ID" value="XM_005705148.1"/>
</dbReference>
<dbReference type="Gramene" id="EME28685">
    <property type="protein sequence ID" value="EME28685"/>
    <property type="gene ID" value="Gasu_38930"/>
</dbReference>
<evidence type="ECO:0000256" key="5">
    <source>
        <dbReference type="ARBA" id="ARBA00022073"/>
    </source>
</evidence>
<dbReference type="InterPro" id="IPR001357">
    <property type="entry name" value="BRCT_dom"/>
</dbReference>
<dbReference type="SUPFAM" id="SSF50249">
    <property type="entry name" value="Nucleic acid-binding proteins"/>
    <property type="match status" value="1"/>
</dbReference>
<evidence type="ECO:0000256" key="9">
    <source>
        <dbReference type="ARBA" id="ARBA00022741"/>
    </source>
</evidence>
<keyword evidence="6 22" id="KW-0436">Ligase</keyword>
<dbReference type="InterPro" id="IPR000977">
    <property type="entry name" value="DNA_ligase_ATP-dep"/>
</dbReference>
<dbReference type="CDD" id="cd07903">
    <property type="entry name" value="Adenylation_DNA_ligase_IV"/>
    <property type="match status" value="1"/>
</dbReference>
<dbReference type="Pfam" id="PF01068">
    <property type="entry name" value="DNA_ligase_A_M"/>
    <property type="match status" value="1"/>
</dbReference>
<dbReference type="GO" id="GO:0006297">
    <property type="term" value="P:nucleotide-excision repair, DNA gap filling"/>
    <property type="evidence" value="ECO:0007669"/>
    <property type="project" value="TreeGrafter"/>
</dbReference>
<evidence type="ECO:0000256" key="14">
    <source>
        <dbReference type="ARBA" id="ARBA00023204"/>
    </source>
</evidence>
<evidence type="ECO:0000256" key="11">
    <source>
        <dbReference type="ARBA" id="ARBA00022840"/>
    </source>
</evidence>
<dbReference type="GeneID" id="17087541"/>
<comment type="catalytic activity">
    <reaction evidence="18">
        <text>ATP + (deoxyribonucleotide)n-3'-hydroxyl + 5'-phospho-(deoxyribonucleotide)m = (deoxyribonucleotide)n+m + AMP + diphosphate.</text>
        <dbReference type="EC" id="6.5.1.1"/>
    </reaction>
</comment>
<dbReference type="Gene3D" id="1.10.3260.10">
    <property type="entry name" value="DNA ligase, ATP-dependent, N-terminal domain"/>
    <property type="match status" value="1"/>
</dbReference>
<keyword evidence="9" id="KW-0547">Nucleotide-binding</keyword>
<dbReference type="eggNOG" id="KOG0966">
    <property type="taxonomic scope" value="Eukaryota"/>
</dbReference>
<comment type="subcellular location">
    <subcellularLocation>
        <location evidence="2">Nucleus</location>
    </subcellularLocation>
</comment>
<gene>
    <name evidence="22" type="ORF">Gasu_38930</name>
</gene>
<protein>
    <recommendedName>
        <fullName evidence="5">DNA ligase 4</fullName>
        <ecNumber evidence="4">6.5.1.1</ecNumber>
    </recommendedName>
    <alternativeName>
        <fullName evidence="17">DNA ligase IV</fullName>
    </alternativeName>
    <alternativeName>
        <fullName evidence="16">Polydeoxyribonucleotide synthase [ATP] 4</fullName>
    </alternativeName>
</protein>
<comment type="similarity">
    <text evidence="3 19">Belongs to the ATP-dependent DNA ligase family.</text>
</comment>